<dbReference type="EMBL" id="BFFO01000005">
    <property type="protein sequence ID" value="GBG96894.1"/>
    <property type="molecule type" value="Genomic_DNA"/>
</dbReference>
<sequence>MEEKFEATRLKLADDLKRLLANAEISPFEREKLGLALEKLESGIFIPNLIRSLQASFYKPAMKGRLTDEVLDFYHSLPKSLPMLQILGFSMTGKAYPL</sequence>
<organism evidence="1 2">
    <name type="scientific">Lactococcus termiticola</name>
    <dbReference type="NCBI Taxonomy" id="2169526"/>
    <lineage>
        <taxon>Bacteria</taxon>
        <taxon>Bacillati</taxon>
        <taxon>Bacillota</taxon>
        <taxon>Bacilli</taxon>
        <taxon>Lactobacillales</taxon>
        <taxon>Streptococcaceae</taxon>
        <taxon>Lactococcus</taxon>
    </lineage>
</organism>
<comment type="caution">
    <text evidence="1">The sequence shown here is derived from an EMBL/GenBank/DDBJ whole genome shotgun (WGS) entry which is preliminary data.</text>
</comment>
<evidence type="ECO:0000313" key="1">
    <source>
        <dbReference type="EMBL" id="GBG96894.1"/>
    </source>
</evidence>
<gene>
    <name evidence="1" type="ORF">NtB2_01029</name>
</gene>
<reference evidence="1 2" key="1">
    <citation type="journal article" date="2018" name="Genome Announc.">
        <title>Draft Genome Sequence of Lactococcus sp. Strain NtB2 (JCM 32569), Isolated from the Gut of the Higher Termite Nasutitermes takasagoensis.</title>
        <authorList>
            <person name="Noda S."/>
            <person name="Aihara C."/>
            <person name="Yuki M."/>
            <person name="Ohkuma M."/>
        </authorList>
    </citation>
    <scope>NUCLEOTIDE SEQUENCE [LARGE SCALE GENOMIC DNA]</scope>
    <source>
        <strain evidence="1 2">NtB2</strain>
    </source>
</reference>
<name>A0A2R5HFV3_9LACT</name>
<evidence type="ECO:0000313" key="2">
    <source>
        <dbReference type="Proteomes" id="UP000245021"/>
    </source>
</evidence>
<protein>
    <submittedName>
        <fullName evidence="1">Uncharacterized protein</fullName>
    </submittedName>
</protein>
<keyword evidence="2" id="KW-1185">Reference proteome</keyword>
<dbReference type="AlphaFoldDB" id="A0A2R5HFV3"/>
<accession>A0A2R5HFV3</accession>
<dbReference type="Proteomes" id="UP000245021">
    <property type="component" value="Unassembled WGS sequence"/>
</dbReference>
<dbReference type="RefSeq" id="WP_109245859.1">
    <property type="nucleotide sequence ID" value="NZ_BFFO01000005.1"/>
</dbReference>
<proteinExistence type="predicted"/>